<sequence>MRIIAMVMFRLTIFFRCFVFCFFVSTRGVIMQRASLVGCAGRGALRSSFDVYGAGNLVVGFRDPKDA</sequence>
<organism evidence="1 2">
    <name type="scientific">Ajellomyces capsulatus (strain H88)</name>
    <name type="common">Darling's disease fungus</name>
    <name type="synonym">Histoplasma capsulatum</name>
    <dbReference type="NCBI Taxonomy" id="544711"/>
    <lineage>
        <taxon>Eukaryota</taxon>
        <taxon>Fungi</taxon>
        <taxon>Dikarya</taxon>
        <taxon>Ascomycota</taxon>
        <taxon>Pezizomycotina</taxon>
        <taxon>Eurotiomycetes</taxon>
        <taxon>Eurotiomycetidae</taxon>
        <taxon>Onygenales</taxon>
        <taxon>Ajellomycetaceae</taxon>
        <taxon>Histoplasma</taxon>
    </lineage>
</organism>
<protein>
    <submittedName>
        <fullName evidence="1">Uncharacterized protein</fullName>
    </submittedName>
</protein>
<dbReference type="AlphaFoldDB" id="A0A8A1LU90"/>
<evidence type="ECO:0000313" key="1">
    <source>
        <dbReference type="EMBL" id="QSS57666.1"/>
    </source>
</evidence>
<name>A0A8A1LU90_AJEC8</name>
<proteinExistence type="predicted"/>
<gene>
    <name evidence="1" type="ORF">I7I53_11931</name>
</gene>
<accession>A0A8A1LU90</accession>
<reference evidence="1" key="1">
    <citation type="submission" date="2021-01" db="EMBL/GenBank/DDBJ databases">
        <title>Chromosome-level genome assembly of a human fungal pathogen reveals clustering of transcriptionally co-regulated genes.</title>
        <authorList>
            <person name="Voorhies M."/>
            <person name="Cohen S."/>
            <person name="Shea T.P."/>
            <person name="Petrus S."/>
            <person name="Munoz J.F."/>
            <person name="Poplawski S."/>
            <person name="Goldman W.E."/>
            <person name="Michael T."/>
            <person name="Cuomo C.A."/>
            <person name="Sil A."/>
            <person name="Beyhan S."/>
        </authorList>
    </citation>
    <scope>NUCLEOTIDE SEQUENCE</scope>
    <source>
        <strain evidence="1">H88</strain>
    </source>
</reference>
<dbReference type="EMBL" id="CP069107">
    <property type="protein sequence ID" value="QSS57666.1"/>
    <property type="molecule type" value="Genomic_DNA"/>
</dbReference>
<dbReference type="Proteomes" id="UP000663419">
    <property type="component" value="Chromosome 6"/>
</dbReference>
<evidence type="ECO:0000313" key="2">
    <source>
        <dbReference type="Proteomes" id="UP000663419"/>
    </source>
</evidence>
<dbReference type="VEuPathDB" id="FungiDB:I7I53_11931"/>